<evidence type="ECO:0000256" key="2">
    <source>
        <dbReference type="SAM" id="SignalP"/>
    </source>
</evidence>
<accession>A0ABS7PM02</accession>
<name>A0ABS7PM02_9SPHN</name>
<dbReference type="SUPFAM" id="SSF48452">
    <property type="entry name" value="TPR-like"/>
    <property type="match status" value="1"/>
</dbReference>
<proteinExistence type="predicted"/>
<gene>
    <name evidence="3" type="ORF">K7G82_04265</name>
</gene>
<keyword evidence="4" id="KW-1185">Reference proteome</keyword>
<feature type="compositionally biased region" description="Basic and acidic residues" evidence="1">
    <location>
        <begin position="483"/>
        <end position="501"/>
    </location>
</feature>
<feature type="chain" id="PRO_5045325062" description="DUF1570 domain-containing protein" evidence="2">
    <location>
        <begin position="21"/>
        <end position="509"/>
    </location>
</feature>
<dbReference type="EMBL" id="JAINVV010000003">
    <property type="protein sequence ID" value="MBY8821492.1"/>
    <property type="molecule type" value="Genomic_DNA"/>
</dbReference>
<dbReference type="RefSeq" id="WP_222988608.1">
    <property type="nucleotide sequence ID" value="NZ_JAINVV010000003.1"/>
</dbReference>
<dbReference type="InterPro" id="IPR011990">
    <property type="entry name" value="TPR-like_helical_dom_sf"/>
</dbReference>
<evidence type="ECO:0000313" key="3">
    <source>
        <dbReference type="EMBL" id="MBY8821492.1"/>
    </source>
</evidence>
<reference evidence="3 4" key="1">
    <citation type="submission" date="2021-08" db="EMBL/GenBank/DDBJ databases">
        <authorList>
            <person name="Tuo L."/>
        </authorList>
    </citation>
    <scope>NUCLEOTIDE SEQUENCE [LARGE SCALE GENOMIC DNA]</scope>
    <source>
        <strain evidence="3 4">JCM 31229</strain>
    </source>
</reference>
<dbReference type="Proteomes" id="UP000706039">
    <property type="component" value="Unassembled WGS sequence"/>
</dbReference>
<feature type="region of interest" description="Disordered" evidence="1">
    <location>
        <begin position="483"/>
        <end position="509"/>
    </location>
</feature>
<sequence length="509" mass="56154">MFARLMIALAMVLFPAAAHAQWKRATSDNFVVYSSGSEQTLREFTAKVETFDALLRRASGVKAPPAPKRLEIYLLRDTNSVQRLLGKGGRNVAGFYTPRLAGSIAVVPRLGRGTKFDMDGETVLFHEYAHHFMMQYFPSAYPPWYVEGFAEFYSTAEIGDDGNASIGKPAYHRAYGLILAKPFPIEQLLSNNPKMKGAEEVDAYYGRSWLLAHMLTFSDKRKGQLEAYLGAFASGTPAEKAAIDAFGSLSALEKDLDTYVKGGMQYRKLTGFDTKGARIAVDMLDPAQDALLLDRLNYQTGITEEEKSRVLASVRKTAARFPDNPYAIDMLVQAYLLEDKGDEANALNDRLIALKPDYSPALLRKAEYMADNANEAEDIAAHWKAVRALIVKANRLNNDDTTALFQYYQSFVREGVDPPEVAVDGLFRAYELAPQFGTIRFSLATQLIRSKQPKMARAVLMPIAYAPHGGDGAEAARKMIADIDGKGEKAPAADGKDKSNDPQKSPEPS</sequence>
<evidence type="ECO:0000256" key="1">
    <source>
        <dbReference type="SAM" id="MobiDB-lite"/>
    </source>
</evidence>
<protein>
    <recommendedName>
        <fullName evidence="5">DUF1570 domain-containing protein</fullName>
    </recommendedName>
</protein>
<evidence type="ECO:0008006" key="5">
    <source>
        <dbReference type="Google" id="ProtNLM"/>
    </source>
</evidence>
<evidence type="ECO:0000313" key="4">
    <source>
        <dbReference type="Proteomes" id="UP000706039"/>
    </source>
</evidence>
<organism evidence="3 4">
    <name type="scientific">Sphingomonas colocasiae</name>
    <dbReference type="NCBI Taxonomy" id="1848973"/>
    <lineage>
        <taxon>Bacteria</taxon>
        <taxon>Pseudomonadati</taxon>
        <taxon>Pseudomonadota</taxon>
        <taxon>Alphaproteobacteria</taxon>
        <taxon>Sphingomonadales</taxon>
        <taxon>Sphingomonadaceae</taxon>
        <taxon>Sphingomonas</taxon>
    </lineage>
</organism>
<dbReference type="Gene3D" id="1.25.40.10">
    <property type="entry name" value="Tetratricopeptide repeat domain"/>
    <property type="match status" value="1"/>
</dbReference>
<keyword evidence="2" id="KW-0732">Signal</keyword>
<feature type="signal peptide" evidence="2">
    <location>
        <begin position="1"/>
        <end position="20"/>
    </location>
</feature>
<comment type="caution">
    <text evidence="3">The sequence shown here is derived from an EMBL/GenBank/DDBJ whole genome shotgun (WGS) entry which is preliminary data.</text>
</comment>